<feature type="transmembrane region" description="Helical" evidence="1">
    <location>
        <begin position="12"/>
        <end position="31"/>
    </location>
</feature>
<proteinExistence type="predicted"/>
<protein>
    <submittedName>
        <fullName evidence="2">Uncharacterized protein</fullName>
    </submittedName>
</protein>
<evidence type="ECO:0000256" key="1">
    <source>
        <dbReference type="SAM" id="Phobius"/>
    </source>
</evidence>
<evidence type="ECO:0000313" key="3">
    <source>
        <dbReference type="Proteomes" id="UP000198131"/>
    </source>
</evidence>
<gene>
    <name evidence="2" type="ORF">SAMN06265337_4228</name>
</gene>
<accession>A0A212UHI2</accession>
<organism evidence="2 3">
    <name type="scientific">Hymenobacter gelipurpurascens</name>
    <dbReference type="NCBI Taxonomy" id="89968"/>
    <lineage>
        <taxon>Bacteria</taxon>
        <taxon>Pseudomonadati</taxon>
        <taxon>Bacteroidota</taxon>
        <taxon>Cytophagia</taxon>
        <taxon>Cytophagales</taxon>
        <taxon>Hymenobacteraceae</taxon>
        <taxon>Hymenobacter</taxon>
    </lineage>
</organism>
<feature type="transmembrane region" description="Helical" evidence="1">
    <location>
        <begin position="199"/>
        <end position="219"/>
    </location>
</feature>
<keyword evidence="1" id="KW-0812">Transmembrane</keyword>
<feature type="transmembrane region" description="Helical" evidence="1">
    <location>
        <begin position="68"/>
        <end position="87"/>
    </location>
</feature>
<name>A0A212UHI2_9BACT</name>
<dbReference type="EMBL" id="FYEW01000004">
    <property type="protein sequence ID" value="SNC77631.1"/>
    <property type="molecule type" value="Genomic_DNA"/>
</dbReference>
<feature type="transmembrane region" description="Helical" evidence="1">
    <location>
        <begin position="43"/>
        <end position="61"/>
    </location>
</feature>
<feature type="transmembrane region" description="Helical" evidence="1">
    <location>
        <begin position="167"/>
        <end position="193"/>
    </location>
</feature>
<dbReference type="Proteomes" id="UP000198131">
    <property type="component" value="Unassembled WGS sequence"/>
</dbReference>
<dbReference type="AlphaFoldDB" id="A0A212UHI2"/>
<sequence length="437" mass="48799">MIIHVTNHVWATRSITTAASIGLFMAFPLLVPTLVMLNKDANSVIAVTVTVVYLVIVFFASRGQKLSVLLMSLYILCLCTAVMVGVLSNGPNDEESIELIKFKQKINPNYATDNTGIPLWSAILMCLLLMYPFYRAVKAVLVYKNEIQEFKSFKNKRKSVVLKNKSLLKILIALGLLILSYCFIAVSAIAFVAGGVSATFGYFGYNLIGLIVSGFGIKYGRKLVVLSKRHLTNTILETRGKDVRPPILLIRSFQDDALKLERGKGFKLTQWLSPIPTLEETLCRRLSLSGPVIAIGNPKEKLPPLGAARDYYDDSSWMDQIDALLTESKYVVAILGNTNSLELEFKKIKNYNLLNKLILVFPPKDITSIHARWSAFIKIIDLPIELEINEMYLLMNFNNGSINNIAMCKDKKCDSYEVAVSKILAHDRLISDCPSQS</sequence>
<feature type="transmembrane region" description="Helical" evidence="1">
    <location>
        <begin position="117"/>
        <end position="134"/>
    </location>
</feature>
<evidence type="ECO:0000313" key="2">
    <source>
        <dbReference type="EMBL" id="SNC77631.1"/>
    </source>
</evidence>
<keyword evidence="1" id="KW-0472">Membrane</keyword>
<keyword evidence="1" id="KW-1133">Transmembrane helix</keyword>
<reference evidence="3" key="1">
    <citation type="submission" date="2017-06" db="EMBL/GenBank/DDBJ databases">
        <authorList>
            <person name="Varghese N."/>
            <person name="Submissions S."/>
        </authorList>
    </citation>
    <scope>NUCLEOTIDE SEQUENCE [LARGE SCALE GENOMIC DNA]</scope>
    <source>
        <strain evidence="3">DSM 11116</strain>
    </source>
</reference>
<keyword evidence="3" id="KW-1185">Reference proteome</keyword>